<accession>A0A4Y9SAM1</accession>
<keyword evidence="3" id="KW-1185">Reference proteome</keyword>
<gene>
    <name evidence="2" type="ORF">E4L96_12340</name>
</gene>
<sequence>MKYLFAIAELAALGGCATQQPGPPNYGTRAPTAYQQPSDPHQWHVVSVENVNLPPGAPRPANETTTVLPAPSASQPSVAYQSAPVVVAPAPVYVPAPVIVDPYYEPYYYPPVSLSLGFMFGSGGWHHGGRGWGGVHWTPRGHGGRGRR</sequence>
<protein>
    <recommendedName>
        <fullName evidence="4">DUF3300 domain-containing protein</fullName>
    </recommendedName>
</protein>
<evidence type="ECO:0000256" key="1">
    <source>
        <dbReference type="SAM" id="MobiDB-lite"/>
    </source>
</evidence>
<dbReference type="Proteomes" id="UP000298438">
    <property type="component" value="Unassembled WGS sequence"/>
</dbReference>
<dbReference type="RefSeq" id="WP_135207527.1">
    <property type="nucleotide sequence ID" value="NZ_SPVF01000153.1"/>
</dbReference>
<proteinExistence type="predicted"/>
<dbReference type="EMBL" id="SPVF01000153">
    <property type="protein sequence ID" value="TFW19052.1"/>
    <property type="molecule type" value="Genomic_DNA"/>
</dbReference>
<comment type="caution">
    <text evidence="2">The sequence shown here is derived from an EMBL/GenBank/DDBJ whole genome shotgun (WGS) entry which is preliminary data.</text>
</comment>
<evidence type="ECO:0000313" key="3">
    <source>
        <dbReference type="Proteomes" id="UP000298438"/>
    </source>
</evidence>
<dbReference type="OrthoDB" id="8759938at2"/>
<feature type="compositionally biased region" description="Polar residues" evidence="1">
    <location>
        <begin position="62"/>
        <end position="75"/>
    </location>
</feature>
<evidence type="ECO:0000313" key="2">
    <source>
        <dbReference type="EMBL" id="TFW19052.1"/>
    </source>
</evidence>
<reference evidence="2 3" key="1">
    <citation type="submission" date="2019-03" db="EMBL/GenBank/DDBJ databases">
        <title>Draft Genome Sequence of Massilia arenosa sp. nov., a Novel Massilia Species Isolated from a Sandy-loam Maize Soil.</title>
        <authorList>
            <person name="Raths R."/>
            <person name="Peta V."/>
            <person name="Bucking H."/>
        </authorList>
    </citation>
    <scope>NUCLEOTIDE SEQUENCE [LARGE SCALE GENOMIC DNA]</scope>
    <source>
        <strain evidence="2 3">MC02</strain>
    </source>
</reference>
<organism evidence="2 3">
    <name type="scientific">Zemynaea arenosa</name>
    <dbReference type="NCBI Taxonomy" id="2561931"/>
    <lineage>
        <taxon>Bacteria</taxon>
        <taxon>Pseudomonadati</taxon>
        <taxon>Pseudomonadota</taxon>
        <taxon>Betaproteobacteria</taxon>
        <taxon>Burkholderiales</taxon>
        <taxon>Oxalobacteraceae</taxon>
        <taxon>Telluria group</taxon>
        <taxon>Zemynaea</taxon>
    </lineage>
</organism>
<evidence type="ECO:0008006" key="4">
    <source>
        <dbReference type="Google" id="ProtNLM"/>
    </source>
</evidence>
<feature type="region of interest" description="Disordered" evidence="1">
    <location>
        <begin position="52"/>
        <end position="75"/>
    </location>
</feature>
<dbReference type="AlphaFoldDB" id="A0A4Y9SAM1"/>
<name>A0A4Y9SAM1_9BURK</name>